<proteinExistence type="predicted"/>
<comment type="caution">
    <text evidence="1">The sequence shown here is derived from an EMBL/GenBank/DDBJ whole genome shotgun (WGS) entry which is preliminary data.</text>
</comment>
<dbReference type="AlphaFoldDB" id="A0AAD7GZ90"/>
<dbReference type="Proteomes" id="UP001215598">
    <property type="component" value="Unassembled WGS sequence"/>
</dbReference>
<name>A0AAD7GZ90_9AGAR</name>
<feature type="non-terminal residue" evidence="1">
    <location>
        <position position="187"/>
    </location>
</feature>
<evidence type="ECO:0000313" key="2">
    <source>
        <dbReference type="Proteomes" id="UP001215598"/>
    </source>
</evidence>
<organism evidence="1 2">
    <name type="scientific">Mycena metata</name>
    <dbReference type="NCBI Taxonomy" id="1033252"/>
    <lineage>
        <taxon>Eukaryota</taxon>
        <taxon>Fungi</taxon>
        <taxon>Dikarya</taxon>
        <taxon>Basidiomycota</taxon>
        <taxon>Agaricomycotina</taxon>
        <taxon>Agaricomycetes</taxon>
        <taxon>Agaricomycetidae</taxon>
        <taxon>Agaricales</taxon>
        <taxon>Marasmiineae</taxon>
        <taxon>Mycenaceae</taxon>
        <taxon>Mycena</taxon>
    </lineage>
</organism>
<protein>
    <submittedName>
        <fullName evidence="1">Uncharacterized protein</fullName>
    </submittedName>
</protein>
<dbReference type="EMBL" id="JARKIB010000435">
    <property type="protein sequence ID" value="KAJ7708425.1"/>
    <property type="molecule type" value="Genomic_DNA"/>
</dbReference>
<accession>A0AAD7GZ90</accession>
<evidence type="ECO:0000313" key="1">
    <source>
        <dbReference type="EMBL" id="KAJ7708425.1"/>
    </source>
</evidence>
<gene>
    <name evidence="1" type="ORF">B0H16DRAFT_1823395</name>
</gene>
<reference evidence="1" key="1">
    <citation type="submission" date="2023-03" db="EMBL/GenBank/DDBJ databases">
        <title>Massive genome expansion in bonnet fungi (Mycena s.s.) driven by repeated elements and novel gene families across ecological guilds.</title>
        <authorList>
            <consortium name="Lawrence Berkeley National Laboratory"/>
            <person name="Harder C.B."/>
            <person name="Miyauchi S."/>
            <person name="Viragh M."/>
            <person name="Kuo A."/>
            <person name="Thoen E."/>
            <person name="Andreopoulos B."/>
            <person name="Lu D."/>
            <person name="Skrede I."/>
            <person name="Drula E."/>
            <person name="Henrissat B."/>
            <person name="Morin E."/>
            <person name="Kohler A."/>
            <person name="Barry K."/>
            <person name="LaButti K."/>
            <person name="Morin E."/>
            <person name="Salamov A."/>
            <person name="Lipzen A."/>
            <person name="Mereny Z."/>
            <person name="Hegedus B."/>
            <person name="Baldrian P."/>
            <person name="Stursova M."/>
            <person name="Weitz H."/>
            <person name="Taylor A."/>
            <person name="Grigoriev I.V."/>
            <person name="Nagy L.G."/>
            <person name="Martin F."/>
            <person name="Kauserud H."/>
        </authorList>
    </citation>
    <scope>NUCLEOTIDE SEQUENCE</scope>
    <source>
        <strain evidence="1">CBHHK182m</strain>
    </source>
</reference>
<sequence length="187" mass="20839">QRFTSVLPALSRIQNSSRPQPHLRHLHPNNSMLVMLKVILCFRVLHPGQLSAYSKQFSSLHGRAMILLVWNTKWVLWPGGEFKGDFTLVGFENRYTGEVQPKTSPGRPANTKTLLLQNTRLCLAHFIRADPKKETIVAVPMVKSVALEPGCENSAPITKTSHVSAIHVVSPPSVFPPADPRAHEKKN</sequence>
<keyword evidence="2" id="KW-1185">Reference proteome</keyword>